<keyword evidence="2" id="KW-0479">Metal-binding</keyword>
<dbReference type="InterPro" id="IPR050341">
    <property type="entry name" value="PP1_catalytic_subunit"/>
</dbReference>
<evidence type="ECO:0000256" key="7">
    <source>
        <dbReference type="ARBA" id="ARBA00048336"/>
    </source>
</evidence>
<reference evidence="11" key="1">
    <citation type="submission" date="2022-11" db="UniProtKB">
        <authorList>
            <consortium name="WormBaseParasite"/>
        </authorList>
    </citation>
    <scope>IDENTIFICATION</scope>
</reference>
<dbReference type="PANTHER" id="PTHR11668">
    <property type="entry name" value="SERINE/THREONINE PROTEIN PHOSPHATASE"/>
    <property type="match status" value="1"/>
</dbReference>
<comment type="catalytic activity">
    <reaction evidence="6">
        <text>O-phospho-L-seryl-[protein] + H2O = L-seryl-[protein] + phosphate</text>
        <dbReference type="Rhea" id="RHEA:20629"/>
        <dbReference type="Rhea" id="RHEA-COMP:9863"/>
        <dbReference type="Rhea" id="RHEA-COMP:11604"/>
        <dbReference type="ChEBI" id="CHEBI:15377"/>
        <dbReference type="ChEBI" id="CHEBI:29999"/>
        <dbReference type="ChEBI" id="CHEBI:43474"/>
        <dbReference type="ChEBI" id="CHEBI:83421"/>
        <dbReference type="EC" id="3.1.3.16"/>
    </reaction>
</comment>
<dbReference type="Pfam" id="PF00149">
    <property type="entry name" value="Metallophos"/>
    <property type="match status" value="1"/>
</dbReference>
<comment type="catalytic activity">
    <reaction evidence="7 8">
        <text>O-phospho-L-threonyl-[protein] + H2O = L-threonyl-[protein] + phosphate</text>
        <dbReference type="Rhea" id="RHEA:47004"/>
        <dbReference type="Rhea" id="RHEA-COMP:11060"/>
        <dbReference type="Rhea" id="RHEA-COMP:11605"/>
        <dbReference type="ChEBI" id="CHEBI:15377"/>
        <dbReference type="ChEBI" id="CHEBI:30013"/>
        <dbReference type="ChEBI" id="CHEBI:43474"/>
        <dbReference type="ChEBI" id="CHEBI:61977"/>
        <dbReference type="EC" id="3.1.3.16"/>
    </reaction>
</comment>
<name>A0A915IXW3_ROMCU</name>
<sequence>MDESDYLESLIEKLMQFTGNTNDQRLILDEKELLYVIAKMEIYYRSKGALVEAAAPVTIVGDIHGQFRDLKRIIKHSGMPPDTRYVFLGDYVDRGPFGIETVSLIFLFKLRYPGDIFVLRGNHETASTNAVYGFFEKAFDSLPLCCIIAGKLFAVHGGLSPELNRIDQIRRLTLPISVPESDCLTSDLLWSDPHPYVKGFARNNRGISFVFGADIVETFCRTNGLDMIVRGHQVFPQGYEFFANKKLVTVFSAPAYHEEFDNTAALLNVSTSLSCSLREYD</sequence>
<evidence type="ECO:0000256" key="5">
    <source>
        <dbReference type="ARBA" id="ARBA00023211"/>
    </source>
</evidence>
<evidence type="ECO:0000259" key="9">
    <source>
        <dbReference type="PROSITE" id="PS00125"/>
    </source>
</evidence>
<evidence type="ECO:0000313" key="11">
    <source>
        <dbReference type="WBParaSite" id="nRc.2.0.1.t18265-RA"/>
    </source>
</evidence>
<comment type="similarity">
    <text evidence="8">Belongs to the PPP phosphatase family.</text>
</comment>
<dbReference type="GO" id="GO:0005737">
    <property type="term" value="C:cytoplasm"/>
    <property type="evidence" value="ECO:0007669"/>
    <property type="project" value="TreeGrafter"/>
</dbReference>
<evidence type="ECO:0000256" key="2">
    <source>
        <dbReference type="ARBA" id="ARBA00022723"/>
    </source>
</evidence>
<dbReference type="InterPro" id="IPR006186">
    <property type="entry name" value="Ser/Thr-sp_prot-phosphatase"/>
</dbReference>
<keyword evidence="4" id="KW-0904">Protein phosphatase</keyword>
<organism evidence="10 11">
    <name type="scientific">Romanomermis culicivorax</name>
    <name type="common">Nematode worm</name>
    <dbReference type="NCBI Taxonomy" id="13658"/>
    <lineage>
        <taxon>Eukaryota</taxon>
        <taxon>Metazoa</taxon>
        <taxon>Ecdysozoa</taxon>
        <taxon>Nematoda</taxon>
        <taxon>Enoplea</taxon>
        <taxon>Dorylaimia</taxon>
        <taxon>Mermithida</taxon>
        <taxon>Mermithoidea</taxon>
        <taxon>Mermithidae</taxon>
        <taxon>Romanomermis</taxon>
    </lineage>
</organism>
<accession>A0A915IXW3</accession>
<dbReference type="PROSITE" id="PS00125">
    <property type="entry name" value="SER_THR_PHOSPHATASE"/>
    <property type="match status" value="1"/>
</dbReference>
<evidence type="ECO:0000256" key="3">
    <source>
        <dbReference type="ARBA" id="ARBA00022801"/>
    </source>
</evidence>
<comment type="cofactor">
    <cofactor evidence="1">
        <name>Mn(2+)</name>
        <dbReference type="ChEBI" id="CHEBI:29035"/>
    </cofactor>
</comment>
<dbReference type="GO" id="GO:0046872">
    <property type="term" value="F:metal ion binding"/>
    <property type="evidence" value="ECO:0007669"/>
    <property type="project" value="UniProtKB-KW"/>
</dbReference>
<dbReference type="WBParaSite" id="nRc.2.0.1.t18265-RA">
    <property type="protein sequence ID" value="nRc.2.0.1.t18265-RA"/>
    <property type="gene ID" value="nRc.2.0.1.g18265"/>
</dbReference>
<dbReference type="InterPro" id="IPR004843">
    <property type="entry name" value="Calcineurin-like_PHP"/>
</dbReference>
<feature type="domain" description="Serine/threonine specific protein phosphatases" evidence="9">
    <location>
        <begin position="119"/>
        <end position="124"/>
    </location>
</feature>
<dbReference type="InterPro" id="IPR029052">
    <property type="entry name" value="Metallo-depent_PP-like"/>
</dbReference>
<dbReference type="PRINTS" id="PR00114">
    <property type="entry name" value="STPHPHTASE"/>
</dbReference>
<keyword evidence="10" id="KW-1185">Reference proteome</keyword>
<dbReference type="GO" id="GO:0004722">
    <property type="term" value="F:protein serine/threonine phosphatase activity"/>
    <property type="evidence" value="ECO:0007669"/>
    <property type="project" value="UniProtKB-EC"/>
</dbReference>
<proteinExistence type="inferred from homology"/>
<dbReference type="EC" id="3.1.3.16" evidence="8"/>
<dbReference type="SUPFAM" id="SSF56300">
    <property type="entry name" value="Metallo-dependent phosphatases"/>
    <property type="match status" value="1"/>
</dbReference>
<evidence type="ECO:0000256" key="1">
    <source>
        <dbReference type="ARBA" id="ARBA00001936"/>
    </source>
</evidence>
<protein>
    <recommendedName>
        <fullName evidence="8">Serine/threonine-protein phosphatase</fullName>
        <ecNumber evidence="8">3.1.3.16</ecNumber>
    </recommendedName>
</protein>
<dbReference type="Proteomes" id="UP000887565">
    <property type="component" value="Unplaced"/>
</dbReference>
<evidence type="ECO:0000256" key="4">
    <source>
        <dbReference type="ARBA" id="ARBA00022912"/>
    </source>
</evidence>
<evidence type="ECO:0000313" key="10">
    <source>
        <dbReference type="Proteomes" id="UP000887565"/>
    </source>
</evidence>
<keyword evidence="5" id="KW-0464">Manganese</keyword>
<keyword evidence="3 8" id="KW-0378">Hydrolase</keyword>
<evidence type="ECO:0000256" key="6">
    <source>
        <dbReference type="ARBA" id="ARBA00047761"/>
    </source>
</evidence>
<dbReference type="OMA" id="RYPNNFM"/>
<dbReference type="Gene3D" id="3.60.21.10">
    <property type="match status" value="1"/>
</dbReference>
<dbReference type="GO" id="GO:0005634">
    <property type="term" value="C:nucleus"/>
    <property type="evidence" value="ECO:0007669"/>
    <property type="project" value="TreeGrafter"/>
</dbReference>
<dbReference type="SMART" id="SM00156">
    <property type="entry name" value="PP2Ac"/>
    <property type="match status" value="1"/>
</dbReference>
<dbReference type="AlphaFoldDB" id="A0A915IXW3"/>
<evidence type="ECO:0000256" key="8">
    <source>
        <dbReference type="RuleBase" id="RU004273"/>
    </source>
</evidence>
<dbReference type="PANTHER" id="PTHR11668:SF300">
    <property type="entry name" value="SERINE_THREONINE-PROTEIN PHOSPHATASE"/>
    <property type="match status" value="1"/>
</dbReference>